<protein>
    <recommendedName>
        <fullName evidence="4">lipopolysaccharide heptosyltransferase II</fullName>
        <ecNumber evidence="4">2.4.99.24</ecNumber>
    </recommendedName>
</protein>
<evidence type="ECO:0000256" key="5">
    <source>
        <dbReference type="ARBA" id="ARBA00047503"/>
    </source>
</evidence>
<evidence type="ECO:0000313" key="7">
    <source>
        <dbReference type="Proteomes" id="UP000636949"/>
    </source>
</evidence>
<dbReference type="CDD" id="cd03789">
    <property type="entry name" value="GT9_LPS_heptosyltransferase"/>
    <property type="match status" value="1"/>
</dbReference>
<dbReference type="EC" id="2.4.99.24" evidence="4"/>
<dbReference type="Gene3D" id="3.40.50.2000">
    <property type="entry name" value="Glycogen Phosphorylase B"/>
    <property type="match status" value="2"/>
</dbReference>
<comment type="caution">
    <text evidence="6">The sequence shown here is derived from an EMBL/GenBank/DDBJ whole genome shotgun (WGS) entry which is preliminary data.</text>
</comment>
<keyword evidence="2" id="KW-0808">Transferase</keyword>
<dbReference type="SUPFAM" id="SSF53756">
    <property type="entry name" value="UDP-Glycosyltransferase/glycogen phosphorylase"/>
    <property type="match status" value="1"/>
</dbReference>
<dbReference type="EMBL" id="BMJS01000001">
    <property type="protein sequence ID" value="GGF87565.1"/>
    <property type="molecule type" value="Genomic_DNA"/>
</dbReference>
<dbReference type="InterPro" id="IPR011910">
    <property type="entry name" value="RfaF"/>
</dbReference>
<evidence type="ECO:0000256" key="3">
    <source>
        <dbReference type="ARBA" id="ARBA00043995"/>
    </source>
</evidence>
<dbReference type="GO" id="GO:0005829">
    <property type="term" value="C:cytosol"/>
    <property type="evidence" value="ECO:0007669"/>
    <property type="project" value="TreeGrafter"/>
</dbReference>
<dbReference type="FunFam" id="3.40.50.2000:FF:000023">
    <property type="entry name" value="ADP-heptose--LPS heptosyltransferase II"/>
    <property type="match status" value="1"/>
</dbReference>
<dbReference type="InterPro" id="IPR002201">
    <property type="entry name" value="Glyco_trans_9"/>
</dbReference>
<proteinExistence type="inferred from homology"/>
<accession>A0A8J2Z2L7</accession>
<dbReference type="InterPro" id="IPR051199">
    <property type="entry name" value="LPS_LOS_Heptosyltrfase"/>
</dbReference>
<dbReference type="NCBIfam" id="TIGR02195">
    <property type="entry name" value="heptsyl_trn_II"/>
    <property type="match status" value="1"/>
</dbReference>
<dbReference type="AlphaFoldDB" id="A0A8J2Z2L7"/>
<evidence type="ECO:0000256" key="1">
    <source>
        <dbReference type="ARBA" id="ARBA00022676"/>
    </source>
</evidence>
<comment type="catalytic activity">
    <reaction evidence="5">
        <text>an L-alpha-D-Hep-(1-&gt;5)-[alpha-Kdo-(2-&gt;4)]-alpha-Kdo-(2-&gt;6)-lipid A + ADP-L-glycero-beta-D-manno-heptose = an L-alpha-D-Hep-(1-&gt;3)-L-alpha-D-Hep-(1-&gt;5)-[alpha-Kdo-(2-&gt;4)]-alpha-Kdo-(2-&gt;6)-lipid A + ADP + H(+)</text>
        <dbReference type="Rhea" id="RHEA:74071"/>
        <dbReference type="ChEBI" id="CHEBI:15378"/>
        <dbReference type="ChEBI" id="CHEBI:61506"/>
        <dbReference type="ChEBI" id="CHEBI:193068"/>
        <dbReference type="ChEBI" id="CHEBI:193069"/>
        <dbReference type="ChEBI" id="CHEBI:456216"/>
        <dbReference type="EC" id="2.4.99.24"/>
    </reaction>
</comment>
<dbReference type="Proteomes" id="UP000636949">
    <property type="component" value="Unassembled WGS sequence"/>
</dbReference>
<dbReference type="Pfam" id="PF01075">
    <property type="entry name" value="Glyco_transf_9"/>
    <property type="match status" value="1"/>
</dbReference>
<evidence type="ECO:0000256" key="4">
    <source>
        <dbReference type="ARBA" id="ARBA00044042"/>
    </source>
</evidence>
<organism evidence="6 7">
    <name type="scientific">Cysteiniphilum litorale</name>
    <dbReference type="NCBI Taxonomy" id="2056700"/>
    <lineage>
        <taxon>Bacteria</taxon>
        <taxon>Pseudomonadati</taxon>
        <taxon>Pseudomonadota</taxon>
        <taxon>Gammaproteobacteria</taxon>
        <taxon>Thiotrichales</taxon>
        <taxon>Fastidiosibacteraceae</taxon>
        <taxon>Cysteiniphilum</taxon>
    </lineage>
</organism>
<keyword evidence="7" id="KW-1185">Reference proteome</keyword>
<dbReference type="GO" id="GO:0009244">
    <property type="term" value="P:lipopolysaccharide core region biosynthetic process"/>
    <property type="evidence" value="ECO:0007669"/>
    <property type="project" value="TreeGrafter"/>
</dbReference>
<evidence type="ECO:0000313" key="6">
    <source>
        <dbReference type="EMBL" id="GGF87565.1"/>
    </source>
</evidence>
<dbReference type="PANTHER" id="PTHR30160">
    <property type="entry name" value="TETRAACYLDISACCHARIDE 4'-KINASE-RELATED"/>
    <property type="match status" value="1"/>
</dbReference>
<gene>
    <name evidence="6" type="ORF">GCM10010995_01070</name>
</gene>
<comment type="similarity">
    <text evidence="3">Belongs to the glycosyltransferase 9 family.</text>
</comment>
<name>A0A8J2Z2L7_9GAMM</name>
<reference evidence="6" key="2">
    <citation type="submission" date="2020-09" db="EMBL/GenBank/DDBJ databases">
        <authorList>
            <person name="Sun Q."/>
            <person name="Zhou Y."/>
        </authorList>
    </citation>
    <scope>NUCLEOTIDE SEQUENCE</scope>
    <source>
        <strain evidence="6">CGMCC 1.15758</strain>
    </source>
</reference>
<sequence>MVKVKLSLMRKYLIIAPSWVGDMVMSQSLYRFLKSQDPNCIIDIAAPKHCCELAQFMPEINQAFELEFKHGQFGFNARKQKALEFKGKGYTDAIILPNSWKSALIPFFARIKKRTGWHGEMRFVLLNDRRKLDKAKYPLMIERFCALGIAKKEHLPAKLPYPKFNVDRHLVETTLAKYRLTKDKPIIALCPGAEFGPAKKWPSAYYTELAQYLLDQNYQVLLLGGTKDQQTTSDISKGCNHHAHLFNLAGKTTLPEAVYLLASCQRVISNDSGLMHIACALNIPTLVIYGSTSDKFTPPLNTLAKSFYLEGLGCRPCFKRECPLGHMDCMNKLLPQKIIAELEKLPLSSPTSYSHNPDY</sequence>
<evidence type="ECO:0000256" key="2">
    <source>
        <dbReference type="ARBA" id="ARBA00022679"/>
    </source>
</evidence>
<keyword evidence="1" id="KW-0328">Glycosyltransferase</keyword>
<dbReference type="PANTHER" id="PTHR30160:SF7">
    <property type="entry name" value="ADP-HEPTOSE--LPS HEPTOSYLTRANSFERASE 2"/>
    <property type="match status" value="1"/>
</dbReference>
<dbReference type="GO" id="GO:0008713">
    <property type="term" value="F:ADP-heptose-lipopolysaccharide heptosyltransferase activity"/>
    <property type="evidence" value="ECO:0007669"/>
    <property type="project" value="UniProtKB-EC"/>
</dbReference>
<reference evidence="6" key="1">
    <citation type="journal article" date="2014" name="Int. J. Syst. Evol. Microbiol.">
        <title>Complete genome sequence of Corynebacterium casei LMG S-19264T (=DSM 44701T), isolated from a smear-ripened cheese.</title>
        <authorList>
            <consortium name="US DOE Joint Genome Institute (JGI-PGF)"/>
            <person name="Walter F."/>
            <person name="Albersmeier A."/>
            <person name="Kalinowski J."/>
            <person name="Ruckert C."/>
        </authorList>
    </citation>
    <scope>NUCLEOTIDE SEQUENCE</scope>
    <source>
        <strain evidence="6">CGMCC 1.15758</strain>
    </source>
</reference>